<keyword evidence="2" id="KW-1185">Reference proteome</keyword>
<dbReference type="AlphaFoldDB" id="A0A5N5SZC5"/>
<dbReference type="PANTHER" id="PTHR11012:SF56">
    <property type="entry name" value="CHK KINASE-LIKE DOMAIN-CONTAINING PROTEIN-RELATED"/>
    <property type="match status" value="1"/>
</dbReference>
<sequence>MDSFELLTDELVKEALENDKGKEAELLSWEIKDFTEKGDNLLSRVTSVEVKYEIYNRKCEVSYVAKLNPLRTPSSFTEAMEILYAKETVVLSSVVDGMNKCLSKVSLSNIKTPKLYSKSIIKGREAFLTEDLRKQGFKMMDRSLGADLNHAIIVMEELGRFHASSLVFEDSLYPKTIPESFDYFE</sequence>
<gene>
    <name evidence="1" type="ORF">Anas_04952</name>
</gene>
<feature type="non-terminal residue" evidence="1">
    <location>
        <position position="185"/>
    </location>
</feature>
<dbReference type="InterPro" id="IPR004119">
    <property type="entry name" value="EcKL"/>
</dbReference>
<dbReference type="SUPFAM" id="SSF56112">
    <property type="entry name" value="Protein kinase-like (PK-like)"/>
    <property type="match status" value="1"/>
</dbReference>
<reference evidence="1 2" key="1">
    <citation type="journal article" date="2019" name="PLoS Biol.">
        <title>Sex chromosomes control vertical transmission of feminizing Wolbachia symbionts in an isopod.</title>
        <authorList>
            <person name="Becking T."/>
            <person name="Chebbi M.A."/>
            <person name="Giraud I."/>
            <person name="Moumen B."/>
            <person name="Laverre T."/>
            <person name="Caubet Y."/>
            <person name="Peccoud J."/>
            <person name="Gilbert C."/>
            <person name="Cordaux R."/>
        </authorList>
    </citation>
    <scope>NUCLEOTIDE SEQUENCE [LARGE SCALE GENOMIC DNA]</scope>
    <source>
        <strain evidence="1">ANa2</strain>
        <tissue evidence="1">Whole body excluding digestive tract and cuticle</tissue>
    </source>
</reference>
<evidence type="ECO:0000313" key="1">
    <source>
        <dbReference type="EMBL" id="KAB7499285.1"/>
    </source>
</evidence>
<dbReference type="Proteomes" id="UP000326759">
    <property type="component" value="Unassembled WGS sequence"/>
</dbReference>
<dbReference type="PANTHER" id="PTHR11012">
    <property type="entry name" value="PROTEIN KINASE-LIKE DOMAIN-CONTAINING"/>
    <property type="match status" value="1"/>
</dbReference>
<evidence type="ECO:0000313" key="2">
    <source>
        <dbReference type="Proteomes" id="UP000326759"/>
    </source>
</evidence>
<accession>A0A5N5SZC5</accession>
<name>A0A5N5SZC5_9CRUS</name>
<comment type="caution">
    <text evidence="1">The sequence shown here is derived from an EMBL/GenBank/DDBJ whole genome shotgun (WGS) entry which is preliminary data.</text>
</comment>
<dbReference type="EMBL" id="SEYY01018487">
    <property type="protein sequence ID" value="KAB7499285.1"/>
    <property type="molecule type" value="Genomic_DNA"/>
</dbReference>
<proteinExistence type="predicted"/>
<dbReference type="Pfam" id="PF02958">
    <property type="entry name" value="EcKL"/>
    <property type="match status" value="1"/>
</dbReference>
<protein>
    <recommendedName>
        <fullName evidence="3">CHK kinase-like domain-containing protein</fullName>
    </recommendedName>
</protein>
<organism evidence="1 2">
    <name type="scientific">Armadillidium nasatum</name>
    <dbReference type="NCBI Taxonomy" id="96803"/>
    <lineage>
        <taxon>Eukaryota</taxon>
        <taxon>Metazoa</taxon>
        <taxon>Ecdysozoa</taxon>
        <taxon>Arthropoda</taxon>
        <taxon>Crustacea</taxon>
        <taxon>Multicrustacea</taxon>
        <taxon>Malacostraca</taxon>
        <taxon>Eumalacostraca</taxon>
        <taxon>Peracarida</taxon>
        <taxon>Isopoda</taxon>
        <taxon>Oniscidea</taxon>
        <taxon>Crinocheta</taxon>
        <taxon>Armadillidiidae</taxon>
        <taxon>Armadillidium</taxon>
    </lineage>
</organism>
<evidence type="ECO:0008006" key="3">
    <source>
        <dbReference type="Google" id="ProtNLM"/>
    </source>
</evidence>
<dbReference type="InterPro" id="IPR011009">
    <property type="entry name" value="Kinase-like_dom_sf"/>
</dbReference>
<dbReference type="OrthoDB" id="6739446at2759"/>